<dbReference type="EMBL" id="MFBS01000018">
    <property type="protein sequence ID" value="OGE09600.1"/>
    <property type="molecule type" value="Genomic_DNA"/>
</dbReference>
<gene>
    <name evidence="1" type="ORF">A3A60_01575</name>
</gene>
<accession>A0A1F5HZU2</accession>
<evidence type="ECO:0000313" key="2">
    <source>
        <dbReference type="Proteomes" id="UP000179227"/>
    </source>
</evidence>
<comment type="caution">
    <text evidence="1">The sequence shown here is derived from an EMBL/GenBank/DDBJ whole genome shotgun (WGS) entry which is preliminary data.</text>
</comment>
<sequence length="283" mass="32644">MVQTAERINVKGLLIEKAASESMLDPLLGISLNDWTKMEDALEVLKNDPTPGNPYNHMLLHMHTLFPDRFNLPKIGRDPKSYALLSAYTSPLLKRDFIGYICEATPMKLLFRYAEDLSILGIRELGDLEKRIKSKISDIEDDRATPGEWQVGISEELHALRVMYPKYFSDNIQNRNILRTRLIECFNRFPGNVLDRLRFGANIKLLFPDAASELNLDEKSLELFKLFLTTYRTEWPLFARIAFCLKILLAQKAQVSDRGLELTMPSKPDLKIETVKLPEIRRF</sequence>
<dbReference type="AlphaFoldDB" id="A0A1F5HZU2"/>
<name>A0A1F5HZU2_9BACT</name>
<evidence type="ECO:0000313" key="1">
    <source>
        <dbReference type="EMBL" id="OGE09600.1"/>
    </source>
</evidence>
<proteinExistence type="predicted"/>
<organism evidence="1 2">
    <name type="scientific">Candidatus Curtissbacteria bacterium RIFCSPLOWO2_01_FULL_42_26</name>
    <dbReference type="NCBI Taxonomy" id="1797729"/>
    <lineage>
        <taxon>Bacteria</taxon>
        <taxon>Candidatus Curtissiibacteriota</taxon>
    </lineage>
</organism>
<reference evidence="1 2" key="1">
    <citation type="journal article" date="2016" name="Nat. Commun.">
        <title>Thousands of microbial genomes shed light on interconnected biogeochemical processes in an aquifer system.</title>
        <authorList>
            <person name="Anantharaman K."/>
            <person name="Brown C.T."/>
            <person name="Hug L.A."/>
            <person name="Sharon I."/>
            <person name="Castelle C.J."/>
            <person name="Probst A.J."/>
            <person name="Thomas B.C."/>
            <person name="Singh A."/>
            <person name="Wilkins M.J."/>
            <person name="Karaoz U."/>
            <person name="Brodie E.L."/>
            <person name="Williams K.H."/>
            <person name="Hubbard S.S."/>
            <person name="Banfield J.F."/>
        </authorList>
    </citation>
    <scope>NUCLEOTIDE SEQUENCE [LARGE SCALE GENOMIC DNA]</scope>
</reference>
<dbReference type="Proteomes" id="UP000179227">
    <property type="component" value="Unassembled WGS sequence"/>
</dbReference>
<dbReference type="STRING" id="1797729.A3A60_01575"/>
<protein>
    <submittedName>
        <fullName evidence="1">Uncharacterized protein</fullName>
    </submittedName>
</protein>